<evidence type="ECO:0000256" key="2">
    <source>
        <dbReference type="ARBA" id="ARBA00008661"/>
    </source>
</evidence>
<evidence type="ECO:0000256" key="6">
    <source>
        <dbReference type="ARBA" id="ARBA00022968"/>
    </source>
</evidence>
<evidence type="ECO:0000313" key="13">
    <source>
        <dbReference type="Proteomes" id="UP001234178"/>
    </source>
</evidence>
<keyword evidence="3 10" id="KW-0328">Glycosyltransferase</keyword>
<keyword evidence="9" id="KW-0472">Membrane</keyword>
<dbReference type="PANTHER" id="PTHR11214:SF334">
    <property type="entry name" value="HEXOSYLTRANSFERASE"/>
    <property type="match status" value="1"/>
</dbReference>
<dbReference type="EC" id="2.4.1.-" evidence="10"/>
<evidence type="ECO:0000256" key="9">
    <source>
        <dbReference type="ARBA" id="ARBA00023136"/>
    </source>
</evidence>
<dbReference type="Gene3D" id="3.90.550.50">
    <property type="match status" value="1"/>
</dbReference>
<dbReference type="Proteomes" id="UP001234178">
    <property type="component" value="Unassembled WGS sequence"/>
</dbReference>
<protein>
    <recommendedName>
        <fullName evidence="10">Hexosyltransferase</fullName>
        <ecNumber evidence="10">2.4.1.-</ecNumber>
    </recommendedName>
</protein>
<evidence type="ECO:0000256" key="5">
    <source>
        <dbReference type="ARBA" id="ARBA00022692"/>
    </source>
</evidence>
<comment type="similarity">
    <text evidence="2 10">Belongs to the glycosyltransferase 31 family.</text>
</comment>
<name>A0ABR0AMS3_9CRUS</name>
<evidence type="ECO:0000313" key="12">
    <source>
        <dbReference type="EMBL" id="KAK4026424.1"/>
    </source>
</evidence>
<dbReference type="InterPro" id="IPR002659">
    <property type="entry name" value="Glyco_trans_31"/>
</dbReference>
<feature type="coiled-coil region" evidence="11">
    <location>
        <begin position="25"/>
        <end position="85"/>
    </location>
</feature>
<comment type="subcellular location">
    <subcellularLocation>
        <location evidence="1 10">Golgi apparatus membrane</location>
        <topology evidence="1 10">Single-pass type II membrane protein</topology>
    </subcellularLocation>
</comment>
<comment type="caution">
    <text evidence="12">The sequence shown here is derived from an EMBL/GenBank/DDBJ whole genome shotgun (WGS) entry which is preliminary data.</text>
</comment>
<keyword evidence="6" id="KW-0735">Signal-anchor</keyword>
<keyword evidence="8 10" id="KW-0333">Golgi apparatus</keyword>
<keyword evidence="7" id="KW-1133">Transmembrane helix</keyword>
<keyword evidence="11" id="KW-0175">Coiled coil</keyword>
<keyword evidence="13" id="KW-1185">Reference proteome</keyword>
<sequence>MQPSGDFSNQQQIELKSTPTLDERIDILVEEKQILEVKVKACEEEKKKCSFMLGEKIKLLEDVVENSEEQLIQRLEKDVQTLQANATIHQEFFNYFSNVSRQLAYPGVEFYTRYNVARLGLRPLAGIEPLKPEFGPVINDVLSYQYSLTVPPCRDVAGVNRTVFVAIISATDNFEKRNTTRPLWPTLLKAQQDKGVMGIAGFAFILGKPDQIETQKRIEEESQMYGDIIQIEMVDTYRNLTLKLVGLFNWLHTRNCSKVDFVVKADDDVFVNVRNLAHFVQSQPRHDTNLTIFGTSAGNLWPARDGKWELTYEEWPWHSFPRYFNGPAVLFPGNTIVPMLASFQTTPMLHIDDLYFSGICVERAGIKNSYSTNSTNVFEYAPPESLDACDLRRFISWRTWSSSNKNNSYVATEDFYNNRTQCIVIGANNETILTIDYTEPVHFYFLSE</sequence>
<evidence type="ECO:0000256" key="10">
    <source>
        <dbReference type="RuleBase" id="RU363063"/>
    </source>
</evidence>
<dbReference type="Pfam" id="PF01762">
    <property type="entry name" value="Galactosyl_T"/>
    <property type="match status" value="1"/>
</dbReference>
<organism evidence="12 13">
    <name type="scientific">Daphnia magna</name>
    <dbReference type="NCBI Taxonomy" id="35525"/>
    <lineage>
        <taxon>Eukaryota</taxon>
        <taxon>Metazoa</taxon>
        <taxon>Ecdysozoa</taxon>
        <taxon>Arthropoda</taxon>
        <taxon>Crustacea</taxon>
        <taxon>Branchiopoda</taxon>
        <taxon>Diplostraca</taxon>
        <taxon>Cladocera</taxon>
        <taxon>Anomopoda</taxon>
        <taxon>Daphniidae</taxon>
        <taxon>Daphnia</taxon>
    </lineage>
</organism>
<accession>A0ABR0AMS3</accession>
<evidence type="ECO:0000256" key="11">
    <source>
        <dbReference type="SAM" id="Coils"/>
    </source>
</evidence>
<evidence type="ECO:0000256" key="4">
    <source>
        <dbReference type="ARBA" id="ARBA00022679"/>
    </source>
</evidence>
<proteinExistence type="inferred from homology"/>
<dbReference type="EMBL" id="JAOYFB010000038">
    <property type="protein sequence ID" value="KAK4026424.1"/>
    <property type="molecule type" value="Genomic_DNA"/>
</dbReference>
<dbReference type="PANTHER" id="PTHR11214">
    <property type="entry name" value="BETA-1,3-N-ACETYLGLUCOSAMINYLTRANSFERASE"/>
    <property type="match status" value="1"/>
</dbReference>
<evidence type="ECO:0000256" key="1">
    <source>
        <dbReference type="ARBA" id="ARBA00004323"/>
    </source>
</evidence>
<reference evidence="12 13" key="1">
    <citation type="journal article" date="2023" name="Nucleic Acids Res.">
        <title>The hologenome of Daphnia magna reveals possible DNA methylation and microbiome-mediated evolution of the host genome.</title>
        <authorList>
            <person name="Chaturvedi A."/>
            <person name="Li X."/>
            <person name="Dhandapani V."/>
            <person name="Marshall H."/>
            <person name="Kissane S."/>
            <person name="Cuenca-Cambronero M."/>
            <person name="Asole G."/>
            <person name="Calvet F."/>
            <person name="Ruiz-Romero M."/>
            <person name="Marangio P."/>
            <person name="Guigo R."/>
            <person name="Rago D."/>
            <person name="Mirbahai L."/>
            <person name="Eastwood N."/>
            <person name="Colbourne J.K."/>
            <person name="Zhou J."/>
            <person name="Mallon E."/>
            <person name="Orsini L."/>
        </authorList>
    </citation>
    <scope>NUCLEOTIDE SEQUENCE [LARGE SCALE GENOMIC DNA]</scope>
    <source>
        <strain evidence="12">LRV0_1</strain>
    </source>
</reference>
<gene>
    <name evidence="12" type="ORF">OUZ56_015422</name>
</gene>
<keyword evidence="5" id="KW-0812">Transmembrane</keyword>
<keyword evidence="4" id="KW-0808">Transferase</keyword>
<evidence type="ECO:0000256" key="3">
    <source>
        <dbReference type="ARBA" id="ARBA00022676"/>
    </source>
</evidence>
<evidence type="ECO:0000256" key="7">
    <source>
        <dbReference type="ARBA" id="ARBA00022989"/>
    </source>
</evidence>
<evidence type="ECO:0000256" key="8">
    <source>
        <dbReference type="ARBA" id="ARBA00023034"/>
    </source>
</evidence>